<sequence>CAARRARRWWRGSQQWSRSRSVAESRSRSSSLLPLVDPACLLVVDQDP</sequence>
<gene>
    <name evidence="1" type="ORF">AVDCRST_MAG10-942</name>
</gene>
<dbReference type="EMBL" id="CADCTB010000063">
    <property type="protein sequence ID" value="CAA9227000.1"/>
    <property type="molecule type" value="Genomic_DNA"/>
</dbReference>
<dbReference type="AlphaFoldDB" id="A0A6J4HMZ9"/>
<feature type="non-terminal residue" evidence="1">
    <location>
        <position position="1"/>
    </location>
</feature>
<organism evidence="1">
    <name type="scientific">uncultured Acidimicrobiales bacterium</name>
    <dbReference type="NCBI Taxonomy" id="310071"/>
    <lineage>
        <taxon>Bacteria</taxon>
        <taxon>Bacillati</taxon>
        <taxon>Actinomycetota</taxon>
        <taxon>Acidimicrobiia</taxon>
        <taxon>Acidimicrobiales</taxon>
        <taxon>environmental samples</taxon>
    </lineage>
</organism>
<protein>
    <submittedName>
        <fullName evidence="1">Uncharacterized protein</fullName>
    </submittedName>
</protein>
<name>A0A6J4HMZ9_9ACTN</name>
<evidence type="ECO:0000313" key="1">
    <source>
        <dbReference type="EMBL" id="CAA9227000.1"/>
    </source>
</evidence>
<reference evidence="1" key="1">
    <citation type="submission" date="2020-02" db="EMBL/GenBank/DDBJ databases">
        <authorList>
            <person name="Meier V. D."/>
        </authorList>
    </citation>
    <scope>NUCLEOTIDE SEQUENCE</scope>
    <source>
        <strain evidence="1">AVDCRST_MAG10</strain>
    </source>
</reference>
<proteinExistence type="predicted"/>
<feature type="non-terminal residue" evidence="1">
    <location>
        <position position="48"/>
    </location>
</feature>
<accession>A0A6J4HMZ9</accession>